<evidence type="ECO:0000313" key="4">
    <source>
        <dbReference type="Proteomes" id="UP000070366"/>
    </source>
</evidence>
<dbReference type="SUPFAM" id="SSF54523">
    <property type="entry name" value="Pili subunits"/>
    <property type="match status" value="1"/>
</dbReference>
<dbReference type="PANTHER" id="PTHR30093:SF2">
    <property type="entry name" value="TYPE II SECRETION SYSTEM PROTEIN H"/>
    <property type="match status" value="1"/>
</dbReference>
<keyword evidence="2" id="KW-1133">Transmembrane helix</keyword>
<dbReference type="NCBIfam" id="TIGR02532">
    <property type="entry name" value="IV_pilin_GFxxxE"/>
    <property type="match status" value="1"/>
</dbReference>
<gene>
    <name evidence="3" type="ORF">HMPREF3293_02567</name>
</gene>
<reference evidence="3 4" key="1">
    <citation type="submission" date="2016-02" db="EMBL/GenBank/DDBJ databases">
        <authorList>
            <person name="Wen L."/>
            <person name="He K."/>
            <person name="Yang H."/>
        </authorList>
    </citation>
    <scope>NUCLEOTIDE SEQUENCE [LARGE SCALE GENOMIC DNA]</scope>
    <source>
        <strain evidence="3 4">DSM 22607</strain>
    </source>
</reference>
<feature type="region of interest" description="Disordered" evidence="1">
    <location>
        <begin position="1847"/>
        <end position="1902"/>
    </location>
</feature>
<keyword evidence="4" id="KW-1185">Reference proteome</keyword>
<feature type="transmembrane region" description="Helical" evidence="2">
    <location>
        <begin position="12"/>
        <end position="39"/>
    </location>
</feature>
<dbReference type="PATRIC" id="fig|626937.4.peg.2524"/>
<dbReference type="EMBL" id="LSZW01000064">
    <property type="protein sequence ID" value="KXK64488.1"/>
    <property type="molecule type" value="Genomic_DNA"/>
</dbReference>
<dbReference type="Pfam" id="PF07963">
    <property type="entry name" value="N_methyl"/>
    <property type="match status" value="1"/>
</dbReference>
<evidence type="ECO:0000256" key="2">
    <source>
        <dbReference type="SAM" id="Phobius"/>
    </source>
</evidence>
<name>A0A136Q1B4_9FIRM</name>
<dbReference type="RefSeq" id="WP_066522185.1">
    <property type="nucleotide sequence ID" value="NZ_CABMOF010000007.1"/>
</dbReference>
<dbReference type="Gene3D" id="2.160.20.110">
    <property type="match status" value="5"/>
</dbReference>
<evidence type="ECO:0000313" key="3">
    <source>
        <dbReference type="EMBL" id="KXK64488.1"/>
    </source>
</evidence>
<sequence length="1902" mass="198604">MVLTKGKSKLAFTLVELVVTIAIIGVLAGILIPSIFGYIKMAKMEGLNNNARTVFLAAQNYLTGWTGDGNDAAALDPDGAPVDLKKILPEVPQKEMDENGGNIRHLALARMDSDGEKRQSRLYQLLSGYISDQLLLEKSILLEYNAKTGQVRSAFVSEEPFLDYAGEDGDPTNVNDRREDALWEKEQGYYGVDYTGSLPERVEDQTLSVRIVNSGGMLGVECDIADYLNAKENTQYEFRVFSLEDPKKGYTFTFDPNAVTDRASAGGTVWAVTYNNAKTAIEKADPARPMVYKTEVDPDGTGHIVWILDVFSEWNAYNSTRDMGIANCYPDLPVGMLDAQVTARAADTGGELAVKQSGNMEHSYFAGQEKGADGSLTYTLRDARQLNNVRYMTNEKGYITGAFKQIGDISMRAFFDQTGDRVLAEGARVTIAPLGIFAGTYSAEDAKAAVGEDGNYKITELMAASVSGQAGLFEENRGSVQNLTVEGAQVGTETVPVRTAGGVIAGTNANVGVLQNCNVSGSVTGGASVGGLAGVNNGKIIGCKSGVFPAPGTANAVQYTYKNTYFYTEKVLRNQKPVEIEKELPCVLSSGQAREKGAAVGGVTGTNAGTVSQCINISQIENHSENGRAGGLVGLNAGGVLKESYNAGRVVAEGDGGSVGGAAGENGARIENCYNTGRINLKDGGKNDPGDDIPLANGMIGGVAGRNTQDGQLADCYAINYIGYNEWQENTVAGGIVGRDETTDPDFITNCSFIPGENLTNALGVSILGARGELRAVYRPEDLADYYTDEPWRRDDPSVADTFYYRYPYLYGLKSEQATPWEQITPAVPALMARMQNGELLTAEWTNGASALQKGISVELLDESGHVLDTIGDISLPALRGITSVREALQNPLTGNSGREYPVFYEDDTYKIVLDGILMDDLQNTIENHFRDRQGIGVRVTYPGEETVVSNLENPLYAGTADEGNQIANARHLYNVRYRSGENFVQTGNIGLHNFDGSEAVIPPIGELTGSYDGGGYSISQLLVAAKTGDAGLFAQVGETAAVRDLALESGAVMGRGNVGGIAGVNYGTVSGCTVKPGVSVAGSAGSAGEQKNIGGVAGLNAGSAAGADRRPVTPADNYLHAENGAWQGSKDKRILYTAGGALPAQFNELYLAFQTLDLTETNTPPGWEKRPDQLGVAVTIEDTVYPLYRRSAGRITALTVADLQGMGEKAAQGYYIRCYLTYDGAGWALEADGLTDQPGYSAYSGEIIGCINEASLAQTADTANAGDSLGGVAGANESIIRDCVSGTVPAAPSMTLQEVLANATRYTAVNAETVGGVTGGNTGEITGCVNAAQVSSAAGSLAGGIAGSSVNLVDRCYNAGTVQMTGASGSVGGVLGKNTGTVTNCYNTGRVNVESVKKSSVTLADGNIGGVIGRNGESAAVNACYNIGYVGDAAGSGSAGGVIGLNKNTSPSAARVQNIYTLAEAALNKNAVGAGTVSGVQDEPVTKDALIAARIGTAFTADAVPVSGTYLYPYPYLRGASAAQRTPWEDTTLSDGLKGSGTYGDPYQVWSADDLQLVEQYDSKTNDAYFQQMEDIDMLGVGYRPIASFKGHFDGAGHIISNLTPLIGTLEGGSGDPGRYAGGLMLRSNGNVRNVCLVNPQIVLSYREPKDAWGNINQLYLGGIVGMTSGRVENCMVIGGSITAVIERDAFDVTAYLGGAVGYNTGGAVDYCGCTADIILVNQGTKLKGSYLGGLSGRSYGSGVSHSYFAGTLGSVETSVLKGGIAGLNEGAVNSCVILEGSAQQAAGSGNAASPVEFCSGRTMASNSILGILGGGVWHFVPESGYPYPLSVDVTAVLPAASFNTLPAEEPSARETAPSPSGGAEPSSQETAEPELSPSLQPELDAAKSSAGSEQTGGEAA</sequence>
<dbReference type="Proteomes" id="UP000070366">
    <property type="component" value="Unassembled WGS sequence"/>
</dbReference>
<organism evidence="3 4">
    <name type="scientific">Christensenella minuta</name>
    <dbReference type="NCBI Taxonomy" id="626937"/>
    <lineage>
        <taxon>Bacteria</taxon>
        <taxon>Bacillati</taxon>
        <taxon>Bacillota</taxon>
        <taxon>Clostridia</taxon>
        <taxon>Christensenellales</taxon>
        <taxon>Christensenellaceae</taxon>
        <taxon>Christensenella</taxon>
    </lineage>
</organism>
<protein>
    <submittedName>
        <fullName evidence="3">Prepilin-type cleavage/methylation protein</fullName>
    </submittedName>
</protein>
<accession>A0A136Q1B4</accession>
<dbReference type="PANTHER" id="PTHR30093">
    <property type="entry name" value="GENERAL SECRETION PATHWAY PROTEIN G"/>
    <property type="match status" value="1"/>
</dbReference>
<proteinExistence type="predicted"/>
<feature type="compositionally biased region" description="Low complexity" evidence="1">
    <location>
        <begin position="1858"/>
        <end position="1869"/>
    </location>
</feature>
<evidence type="ECO:0000256" key="1">
    <source>
        <dbReference type="SAM" id="MobiDB-lite"/>
    </source>
</evidence>
<dbReference type="InterPro" id="IPR045584">
    <property type="entry name" value="Pilin-like"/>
</dbReference>
<keyword evidence="2" id="KW-0472">Membrane</keyword>
<comment type="caution">
    <text evidence="3">The sequence shown here is derived from an EMBL/GenBank/DDBJ whole genome shotgun (WGS) entry which is preliminary data.</text>
</comment>
<feature type="compositionally biased region" description="Polar residues" evidence="1">
    <location>
        <begin position="1891"/>
        <end position="1902"/>
    </location>
</feature>
<dbReference type="STRING" id="626937.HMPREF3293_02567"/>
<dbReference type="InterPro" id="IPR012902">
    <property type="entry name" value="N_methyl_site"/>
</dbReference>
<dbReference type="Gene3D" id="3.30.700.10">
    <property type="entry name" value="Glycoprotein, Type 4 Pilin"/>
    <property type="match status" value="1"/>
</dbReference>
<keyword evidence="2" id="KW-0812">Transmembrane</keyword>